<dbReference type="InterPro" id="IPR004358">
    <property type="entry name" value="Sig_transdc_His_kin-like_C"/>
</dbReference>
<dbReference type="Pfam" id="PF02518">
    <property type="entry name" value="HATPase_c"/>
    <property type="match status" value="1"/>
</dbReference>
<dbReference type="InterPro" id="IPR003661">
    <property type="entry name" value="HisK_dim/P_dom"/>
</dbReference>
<keyword evidence="15" id="KW-1185">Reference proteome</keyword>
<evidence type="ECO:0000256" key="9">
    <source>
        <dbReference type="ARBA" id="ARBA00023136"/>
    </source>
</evidence>
<dbReference type="Gene3D" id="3.30.450.350">
    <property type="entry name" value="CHASE domain"/>
    <property type="match status" value="1"/>
</dbReference>
<comment type="catalytic activity">
    <reaction evidence="1">
        <text>ATP + protein L-histidine = ADP + protein N-phospho-L-histidine.</text>
        <dbReference type="EC" id="2.7.13.3"/>
    </reaction>
</comment>
<evidence type="ECO:0000256" key="11">
    <source>
        <dbReference type="SAM" id="Phobius"/>
    </source>
</evidence>
<name>A0A1M7ZWF8_9FLAO</name>
<dbReference type="PROSITE" id="PS50109">
    <property type="entry name" value="HIS_KIN"/>
    <property type="match status" value="1"/>
</dbReference>
<evidence type="ECO:0000259" key="13">
    <source>
        <dbReference type="PROSITE" id="PS50839"/>
    </source>
</evidence>
<keyword evidence="9 11" id="KW-0472">Membrane</keyword>
<evidence type="ECO:0000256" key="8">
    <source>
        <dbReference type="ARBA" id="ARBA00022989"/>
    </source>
</evidence>
<dbReference type="PROSITE" id="PS50839">
    <property type="entry name" value="CHASE"/>
    <property type="match status" value="1"/>
</dbReference>
<dbReference type="InterPro" id="IPR036890">
    <property type="entry name" value="HATPase_C_sf"/>
</dbReference>
<dbReference type="InterPro" id="IPR052162">
    <property type="entry name" value="Sensor_kinase/Photoreceptor"/>
</dbReference>
<dbReference type="FunFam" id="3.30.565.10:FF:000006">
    <property type="entry name" value="Sensor histidine kinase WalK"/>
    <property type="match status" value="1"/>
</dbReference>
<keyword evidence="10" id="KW-0175">Coiled coil</keyword>
<evidence type="ECO:0000313" key="15">
    <source>
        <dbReference type="Proteomes" id="UP000184611"/>
    </source>
</evidence>
<dbReference type="InterPro" id="IPR005467">
    <property type="entry name" value="His_kinase_dom"/>
</dbReference>
<keyword evidence="5" id="KW-0808">Transferase</keyword>
<proteinExistence type="predicted"/>
<dbReference type="Pfam" id="PF00512">
    <property type="entry name" value="HisKA"/>
    <property type="match status" value="1"/>
</dbReference>
<dbReference type="PANTHER" id="PTHR43304">
    <property type="entry name" value="PHYTOCHROME-LIKE PROTEIN CPH1"/>
    <property type="match status" value="1"/>
</dbReference>
<dbReference type="STRING" id="416016.SAMN05443547_1567"/>
<dbReference type="OrthoDB" id="5522855at2"/>
<evidence type="ECO:0000313" key="14">
    <source>
        <dbReference type="EMBL" id="SHO73212.1"/>
    </source>
</evidence>
<dbReference type="EMBL" id="FRYK01000002">
    <property type="protein sequence ID" value="SHO73212.1"/>
    <property type="molecule type" value="Genomic_DNA"/>
</dbReference>
<dbReference type="InterPro" id="IPR006189">
    <property type="entry name" value="CHASE_dom"/>
</dbReference>
<reference evidence="15" key="1">
    <citation type="submission" date="2016-12" db="EMBL/GenBank/DDBJ databases">
        <authorList>
            <person name="Varghese N."/>
            <person name="Submissions S."/>
        </authorList>
    </citation>
    <scope>NUCLEOTIDE SEQUENCE [LARGE SCALE GENOMIC DNA]</scope>
    <source>
        <strain evidence="15">DSM 18830</strain>
    </source>
</reference>
<dbReference type="InterPro" id="IPR042240">
    <property type="entry name" value="CHASE_sf"/>
</dbReference>
<keyword evidence="4" id="KW-0597">Phosphoprotein</keyword>
<feature type="transmembrane region" description="Helical" evidence="11">
    <location>
        <begin position="257"/>
        <end position="276"/>
    </location>
</feature>
<feature type="coiled-coil region" evidence="10">
    <location>
        <begin position="286"/>
        <end position="313"/>
    </location>
</feature>
<dbReference type="InterPro" id="IPR036097">
    <property type="entry name" value="HisK_dim/P_sf"/>
</dbReference>
<keyword evidence="7 14" id="KW-0418">Kinase</keyword>
<keyword evidence="8 11" id="KW-1133">Transmembrane helix</keyword>
<dbReference type="Gene3D" id="1.10.287.130">
    <property type="match status" value="1"/>
</dbReference>
<dbReference type="SMART" id="SM01079">
    <property type="entry name" value="CHASE"/>
    <property type="match status" value="1"/>
</dbReference>
<dbReference type="SMART" id="SM00387">
    <property type="entry name" value="HATPase_c"/>
    <property type="match status" value="1"/>
</dbReference>
<dbReference type="AlphaFoldDB" id="A0A1M7ZWF8"/>
<comment type="subcellular location">
    <subcellularLocation>
        <location evidence="2">Membrane</location>
    </subcellularLocation>
</comment>
<evidence type="ECO:0000256" key="5">
    <source>
        <dbReference type="ARBA" id="ARBA00022679"/>
    </source>
</evidence>
<dbReference type="SMART" id="SM00388">
    <property type="entry name" value="HisKA"/>
    <property type="match status" value="1"/>
</dbReference>
<evidence type="ECO:0000256" key="4">
    <source>
        <dbReference type="ARBA" id="ARBA00022553"/>
    </source>
</evidence>
<dbReference type="Proteomes" id="UP000184611">
    <property type="component" value="Unassembled WGS sequence"/>
</dbReference>
<dbReference type="EC" id="2.7.13.3" evidence="3"/>
<dbReference type="SUPFAM" id="SSF47384">
    <property type="entry name" value="Homodimeric domain of signal transducing histidine kinase"/>
    <property type="match status" value="1"/>
</dbReference>
<keyword evidence="6 11" id="KW-0812">Transmembrane</keyword>
<sequence length="534" mass="61181">MKKINLSFGYGPNQLALLAFIILLAITQSIAYKIFCIEKDNQFNIAKEEATHIKNQLNSAINYSYNATKIVAFLVEKNLYEENFETVAKDLLSENKFIDALQIVEGTKILKTYPIKGNEAAIGFDIKTEKEHLDAIENAVKHNKIYFEGPINLVQGGKGILGREPIYKNNKLWGFAVILIRLETLLETIKMDEKGLNKNFTYQIVKNSTEDSEIKTFFNNKIDTKKDIYHKTYLSSGEWFLYVKLNNPVHHKRALEFSLQGLLLCLILTLFIRHLAEQPLVLKKLVAEKTKDLENLNQVLNDRAQELANVNKELEYFAYIISHDLQEPLRMITNFLTQLEKKYDHLLDEKGRKYIFFAVDGAKRMKNIILDILEFSKAGKHSDKPEKIKVSEVIDQIIAYNKATIETKEIQISFQNLPEIKGYRSPISQIFQNLIGNAIKYSRDNVASTIEISEFNAGDKMWGFAVKDNGLGIDKSYFEKIFVLFQRVHPTEIQTGSGIGLAIVKKLIENLGGKIWLESEVNQGSVFYFTLPKN</sequence>
<dbReference type="GO" id="GO:0016020">
    <property type="term" value="C:membrane"/>
    <property type="evidence" value="ECO:0007669"/>
    <property type="project" value="UniProtKB-SubCell"/>
</dbReference>
<evidence type="ECO:0000256" key="3">
    <source>
        <dbReference type="ARBA" id="ARBA00012438"/>
    </source>
</evidence>
<evidence type="ECO:0000256" key="7">
    <source>
        <dbReference type="ARBA" id="ARBA00022777"/>
    </source>
</evidence>
<dbReference type="SUPFAM" id="SSF55874">
    <property type="entry name" value="ATPase domain of HSP90 chaperone/DNA topoisomerase II/histidine kinase"/>
    <property type="match status" value="1"/>
</dbReference>
<dbReference type="InterPro" id="IPR003594">
    <property type="entry name" value="HATPase_dom"/>
</dbReference>
<protein>
    <recommendedName>
        <fullName evidence="3">histidine kinase</fullName>
        <ecNumber evidence="3">2.7.13.3</ecNumber>
    </recommendedName>
</protein>
<dbReference type="CDD" id="cd00082">
    <property type="entry name" value="HisKA"/>
    <property type="match status" value="1"/>
</dbReference>
<accession>A0A1M7ZWF8</accession>
<evidence type="ECO:0000256" key="1">
    <source>
        <dbReference type="ARBA" id="ARBA00000085"/>
    </source>
</evidence>
<feature type="domain" description="Histidine kinase" evidence="12">
    <location>
        <begin position="320"/>
        <end position="534"/>
    </location>
</feature>
<dbReference type="PANTHER" id="PTHR43304:SF1">
    <property type="entry name" value="PAC DOMAIN-CONTAINING PROTEIN"/>
    <property type="match status" value="1"/>
</dbReference>
<evidence type="ECO:0000259" key="12">
    <source>
        <dbReference type="PROSITE" id="PS50109"/>
    </source>
</evidence>
<evidence type="ECO:0000256" key="6">
    <source>
        <dbReference type="ARBA" id="ARBA00022692"/>
    </source>
</evidence>
<dbReference type="RefSeq" id="WP_084530248.1">
    <property type="nucleotide sequence ID" value="NZ_CBCSEA010000006.1"/>
</dbReference>
<dbReference type="PRINTS" id="PR00344">
    <property type="entry name" value="BCTRLSENSOR"/>
</dbReference>
<dbReference type="Gene3D" id="3.30.565.10">
    <property type="entry name" value="Histidine kinase-like ATPase, C-terminal domain"/>
    <property type="match status" value="1"/>
</dbReference>
<gene>
    <name evidence="14" type="ORF">SAMN05443547_1567</name>
</gene>
<feature type="domain" description="CHASE" evidence="13">
    <location>
        <begin position="109"/>
        <end position="189"/>
    </location>
</feature>
<organism evidence="14 15">
    <name type="scientific">Flavobacterium cucumis</name>
    <dbReference type="NCBI Taxonomy" id="416016"/>
    <lineage>
        <taxon>Bacteria</taxon>
        <taxon>Pseudomonadati</taxon>
        <taxon>Bacteroidota</taxon>
        <taxon>Flavobacteriia</taxon>
        <taxon>Flavobacteriales</taxon>
        <taxon>Flavobacteriaceae</taxon>
        <taxon>Flavobacterium</taxon>
    </lineage>
</organism>
<evidence type="ECO:0000256" key="2">
    <source>
        <dbReference type="ARBA" id="ARBA00004370"/>
    </source>
</evidence>
<evidence type="ECO:0000256" key="10">
    <source>
        <dbReference type="SAM" id="Coils"/>
    </source>
</evidence>
<dbReference type="GO" id="GO:0000155">
    <property type="term" value="F:phosphorelay sensor kinase activity"/>
    <property type="evidence" value="ECO:0007669"/>
    <property type="project" value="InterPro"/>
</dbReference>
<dbReference type="Pfam" id="PF03924">
    <property type="entry name" value="CHASE"/>
    <property type="match status" value="1"/>
</dbReference>